<dbReference type="MEROPS" id="N06.A01"/>
<feature type="transmembrane region" description="Helical" evidence="13">
    <location>
        <begin position="35"/>
        <end position="59"/>
    </location>
</feature>
<keyword evidence="6 13" id="KW-0812">Transmembrane</keyword>
<evidence type="ECO:0000256" key="7">
    <source>
        <dbReference type="ARBA" id="ARBA00022795"/>
    </source>
</evidence>
<keyword evidence="4 13" id="KW-0813">Transport</keyword>
<evidence type="ECO:0000313" key="15">
    <source>
        <dbReference type="EMBL" id="ADE39062.1"/>
    </source>
</evidence>
<dbReference type="InterPro" id="IPR006135">
    <property type="entry name" value="T3SS_substrate_exporter"/>
</dbReference>
<evidence type="ECO:0000256" key="12">
    <source>
        <dbReference type="ARBA" id="ARBA00025078"/>
    </source>
</evidence>
<evidence type="ECO:0000313" key="16">
    <source>
        <dbReference type="Proteomes" id="UP000007460"/>
    </source>
</evidence>
<reference evidence="15 16" key="1">
    <citation type="journal article" date="2010" name="J. Bacteriol.">
        <title>Complete genome sequence of "Candidatus Puniceispirillum marinum" IMCC1322, a representative of the SAR116 clade in the Alphaproteobacteria.</title>
        <authorList>
            <person name="Oh H.M."/>
            <person name="Kwon K.K."/>
            <person name="Kang I."/>
            <person name="Kang S.G."/>
            <person name="Lee J.H."/>
            <person name="Kim S.J."/>
            <person name="Cho J.C."/>
        </authorList>
    </citation>
    <scope>NUCLEOTIDE SEQUENCE [LARGE SCALE GENOMIC DNA]</scope>
    <source>
        <strain evidence="15 16">IMCC1322</strain>
    </source>
</reference>
<evidence type="ECO:0000256" key="4">
    <source>
        <dbReference type="ARBA" id="ARBA00022448"/>
    </source>
</evidence>
<protein>
    <recommendedName>
        <fullName evidence="3 13">Flagellar biosynthetic protein FlhB</fullName>
    </recommendedName>
</protein>
<dbReference type="eggNOG" id="COG1377">
    <property type="taxonomic scope" value="Bacteria"/>
</dbReference>
<feature type="transmembrane region" description="Helical" evidence="13">
    <location>
        <begin position="86"/>
        <end position="111"/>
    </location>
</feature>
<evidence type="ECO:0000256" key="2">
    <source>
        <dbReference type="ARBA" id="ARBA00010690"/>
    </source>
</evidence>
<keyword evidence="9 13" id="KW-1133">Transmembrane helix</keyword>
<gene>
    <name evidence="13" type="primary">flhB</name>
    <name evidence="15" type="ordered locus">SAR116_0819</name>
</gene>
<dbReference type="GO" id="GO:0044780">
    <property type="term" value="P:bacterial-type flagellum assembly"/>
    <property type="evidence" value="ECO:0007669"/>
    <property type="project" value="InterPro"/>
</dbReference>
<keyword evidence="5 13" id="KW-1003">Cell membrane</keyword>
<dbReference type="Proteomes" id="UP000007460">
    <property type="component" value="Chromosome"/>
</dbReference>
<comment type="similarity">
    <text evidence="2 13">Belongs to the type III secretion exporter family.</text>
</comment>
<dbReference type="PANTHER" id="PTHR30531:SF12">
    <property type="entry name" value="FLAGELLAR BIOSYNTHETIC PROTEIN FLHB"/>
    <property type="match status" value="1"/>
</dbReference>
<sequence>MAEESSDGQEKTEDPSERKLEKAREDGQVLSSKEAFVFTTLAMAVVLMMGLSSVSSAGLTHWGTLFRWDNADHIDTLAFGKLVQSFWMIIIISTIIGVPMMIVTLFTQLAVGGVNFAPKSMAFKANRINPISGLKRMFSAKSLVELGKSILKVVLLFGVAGLLIYGQLPSILRLSEGTLNGAIEKMGDVFPALLGAMLIVLFIIAAIDYSWQSYSHTKKLKMSRQEQKDEHKQTEGSPEVKAKIRRMQMEQSQASSQQRESLENVADATAIITNPTHFAVALKYVAGEAGAPVVLAMGKGRIAEQIIERANDSKITIMRSPLLARALFFTSDIGGEISEKLYNAVAIALAYIYRIDNGETLGMPDIDLPEDLRFDENGKTSKDVE</sequence>
<keyword evidence="10 13" id="KW-0472">Membrane</keyword>
<dbReference type="InterPro" id="IPR006136">
    <property type="entry name" value="FlhB"/>
</dbReference>
<dbReference type="NCBIfam" id="TIGR00328">
    <property type="entry name" value="flhB"/>
    <property type="match status" value="1"/>
</dbReference>
<keyword evidence="8 13" id="KW-0653">Protein transport</keyword>
<dbReference type="PRINTS" id="PR00950">
    <property type="entry name" value="TYPE3IMSPROT"/>
</dbReference>
<keyword evidence="7 13" id="KW-1005">Bacterial flagellum biogenesis</keyword>
<evidence type="ECO:0000256" key="14">
    <source>
        <dbReference type="SAM" id="MobiDB-lite"/>
    </source>
</evidence>
<name>D5BS15_PUNMI</name>
<dbReference type="RefSeq" id="WP_013045691.1">
    <property type="nucleotide sequence ID" value="NC_014010.1"/>
</dbReference>
<feature type="compositionally biased region" description="Basic and acidic residues" evidence="14">
    <location>
        <begin position="8"/>
        <end position="26"/>
    </location>
</feature>
<feature type="region of interest" description="Disordered" evidence="14">
    <location>
        <begin position="1"/>
        <end position="26"/>
    </location>
</feature>
<evidence type="ECO:0000256" key="6">
    <source>
        <dbReference type="ARBA" id="ARBA00022692"/>
    </source>
</evidence>
<dbReference type="Gene3D" id="3.40.1690.10">
    <property type="entry name" value="secretion proteins EscU"/>
    <property type="match status" value="1"/>
</dbReference>
<evidence type="ECO:0000256" key="8">
    <source>
        <dbReference type="ARBA" id="ARBA00022927"/>
    </source>
</evidence>
<proteinExistence type="inferred from homology"/>
<keyword evidence="15" id="KW-0282">Flagellum</keyword>
<dbReference type="AlphaFoldDB" id="D5BS15"/>
<evidence type="ECO:0000256" key="3">
    <source>
        <dbReference type="ARBA" id="ARBA00021622"/>
    </source>
</evidence>
<dbReference type="GO" id="GO:0005886">
    <property type="term" value="C:plasma membrane"/>
    <property type="evidence" value="ECO:0007669"/>
    <property type="project" value="UniProtKB-SubCell"/>
</dbReference>
<feature type="transmembrane region" description="Helical" evidence="13">
    <location>
        <begin position="150"/>
        <end position="169"/>
    </location>
</feature>
<organism evidence="15 16">
    <name type="scientific">Puniceispirillum marinum (strain IMCC1322)</name>
    <dbReference type="NCBI Taxonomy" id="488538"/>
    <lineage>
        <taxon>Bacteria</taxon>
        <taxon>Pseudomonadati</taxon>
        <taxon>Pseudomonadota</taxon>
        <taxon>Alphaproteobacteria</taxon>
        <taxon>Candidatus Puniceispirillales</taxon>
        <taxon>Candidatus Puniceispirillaceae</taxon>
        <taxon>Candidatus Puniceispirillum</taxon>
    </lineage>
</organism>
<keyword evidence="16" id="KW-1185">Reference proteome</keyword>
<keyword evidence="15" id="KW-0808">Transferase</keyword>
<keyword evidence="15" id="KW-0969">Cilium</keyword>
<evidence type="ECO:0000256" key="10">
    <source>
        <dbReference type="ARBA" id="ARBA00023136"/>
    </source>
</evidence>
<keyword evidence="11 13" id="KW-1006">Bacterial flagellum protein export</keyword>
<dbReference type="InterPro" id="IPR029025">
    <property type="entry name" value="T3SS_substrate_exporter_C"/>
</dbReference>
<evidence type="ECO:0000256" key="11">
    <source>
        <dbReference type="ARBA" id="ARBA00023225"/>
    </source>
</evidence>
<dbReference type="SUPFAM" id="SSF160544">
    <property type="entry name" value="EscU C-terminal domain-like"/>
    <property type="match status" value="1"/>
</dbReference>
<evidence type="ECO:0000256" key="13">
    <source>
        <dbReference type="RuleBase" id="RU364091"/>
    </source>
</evidence>
<dbReference type="GO" id="GO:0009306">
    <property type="term" value="P:protein secretion"/>
    <property type="evidence" value="ECO:0007669"/>
    <property type="project" value="InterPro"/>
</dbReference>
<dbReference type="STRING" id="488538.SAR116_0819"/>
<accession>D5BS15</accession>
<dbReference type="KEGG" id="apb:SAR116_0819"/>
<keyword evidence="15" id="KW-0966">Cell projection</keyword>
<dbReference type="Pfam" id="PF01312">
    <property type="entry name" value="Bac_export_2"/>
    <property type="match status" value="1"/>
</dbReference>
<comment type="subcellular location">
    <subcellularLocation>
        <location evidence="1">Cell membrane</location>
        <topology evidence="1">Multi-pass membrane protein</topology>
    </subcellularLocation>
</comment>
<dbReference type="GO" id="GO:0016740">
    <property type="term" value="F:transferase activity"/>
    <property type="evidence" value="ECO:0007669"/>
    <property type="project" value="UniProtKB-KW"/>
</dbReference>
<comment type="function">
    <text evidence="12 13">Required for formation of the rod structure in the basal body of the flagellar apparatus. Together with FliI and FliH, may constitute the export apparatus of flagellin.</text>
</comment>
<evidence type="ECO:0000256" key="9">
    <source>
        <dbReference type="ARBA" id="ARBA00022989"/>
    </source>
</evidence>
<evidence type="ECO:0000256" key="1">
    <source>
        <dbReference type="ARBA" id="ARBA00004651"/>
    </source>
</evidence>
<dbReference type="OrthoDB" id="9807950at2"/>
<feature type="transmembrane region" description="Helical" evidence="13">
    <location>
        <begin position="189"/>
        <end position="211"/>
    </location>
</feature>
<dbReference type="PANTHER" id="PTHR30531">
    <property type="entry name" value="FLAGELLAR BIOSYNTHETIC PROTEIN FLHB"/>
    <property type="match status" value="1"/>
</dbReference>
<evidence type="ECO:0000256" key="5">
    <source>
        <dbReference type="ARBA" id="ARBA00022475"/>
    </source>
</evidence>
<dbReference type="HOGENOM" id="CLU_041013_1_0_5"/>
<dbReference type="EMBL" id="CP001751">
    <property type="protein sequence ID" value="ADE39062.1"/>
    <property type="molecule type" value="Genomic_DNA"/>
</dbReference>